<evidence type="ECO:0000259" key="2">
    <source>
        <dbReference type="Pfam" id="PF04892"/>
    </source>
</evidence>
<gene>
    <name evidence="3" type="ORF">ABVT43_00600</name>
</gene>
<organism evidence="3 4">
    <name type="scientific">Aliikangiella maris</name>
    <dbReference type="NCBI Taxonomy" id="3162458"/>
    <lineage>
        <taxon>Bacteria</taxon>
        <taxon>Pseudomonadati</taxon>
        <taxon>Pseudomonadota</taxon>
        <taxon>Gammaproteobacteria</taxon>
        <taxon>Oceanospirillales</taxon>
        <taxon>Pleioneaceae</taxon>
        <taxon>Aliikangiella</taxon>
    </lineage>
</organism>
<sequence length="140" mass="16343">MKFNKLDFTLIIKQFINVDKYRRFWQILFWLVLITIAYLTLTPRPPNPISVQHIDKLYHFVTFFGFSLIFYIAFKKLGFYRILILSSLLGILIEFIQIYIPNRGFSIADMVADCIGALVGVFVAHRLISQQSDSSNKQSE</sequence>
<evidence type="ECO:0000313" key="4">
    <source>
        <dbReference type="Proteomes" id="UP001548189"/>
    </source>
</evidence>
<accession>A0ABV2BNU1</accession>
<dbReference type="Proteomes" id="UP001548189">
    <property type="component" value="Unassembled WGS sequence"/>
</dbReference>
<dbReference type="PANTHER" id="PTHR28008:SF1">
    <property type="entry name" value="DOMAIN PROTEIN, PUTATIVE (AFU_ORTHOLOGUE AFUA_3G10980)-RELATED"/>
    <property type="match status" value="1"/>
</dbReference>
<feature type="transmembrane region" description="Helical" evidence="1">
    <location>
        <begin position="21"/>
        <end position="41"/>
    </location>
</feature>
<evidence type="ECO:0000313" key="3">
    <source>
        <dbReference type="EMBL" id="MET1253615.1"/>
    </source>
</evidence>
<feature type="transmembrane region" description="Helical" evidence="1">
    <location>
        <begin position="57"/>
        <end position="74"/>
    </location>
</feature>
<protein>
    <submittedName>
        <fullName evidence="3">VanZ family protein</fullName>
    </submittedName>
</protein>
<feature type="transmembrane region" description="Helical" evidence="1">
    <location>
        <begin position="79"/>
        <end position="100"/>
    </location>
</feature>
<keyword evidence="1" id="KW-0472">Membrane</keyword>
<evidence type="ECO:0000256" key="1">
    <source>
        <dbReference type="SAM" id="Phobius"/>
    </source>
</evidence>
<feature type="transmembrane region" description="Helical" evidence="1">
    <location>
        <begin position="106"/>
        <end position="128"/>
    </location>
</feature>
<dbReference type="EMBL" id="JBEVCJ010000001">
    <property type="protein sequence ID" value="MET1253615.1"/>
    <property type="molecule type" value="Genomic_DNA"/>
</dbReference>
<dbReference type="RefSeq" id="WP_353873157.1">
    <property type="nucleotide sequence ID" value="NZ_JBEVCJ010000001.1"/>
</dbReference>
<keyword evidence="1" id="KW-0812">Transmembrane</keyword>
<dbReference type="NCBIfam" id="NF037970">
    <property type="entry name" value="vanZ_1"/>
    <property type="match status" value="1"/>
</dbReference>
<feature type="domain" description="VanZ-like" evidence="2">
    <location>
        <begin position="31"/>
        <end position="125"/>
    </location>
</feature>
<keyword evidence="1" id="KW-1133">Transmembrane helix</keyword>
<name>A0ABV2BNU1_9GAMM</name>
<dbReference type="Pfam" id="PF04892">
    <property type="entry name" value="VanZ"/>
    <property type="match status" value="1"/>
</dbReference>
<dbReference type="PANTHER" id="PTHR28008">
    <property type="entry name" value="DOMAIN PROTEIN, PUTATIVE (AFU_ORTHOLOGUE AFUA_3G10980)-RELATED"/>
    <property type="match status" value="1"/>
</dbReference>
<keyword evidence="4" id="KW-1185">Reference proteome</keyword>
<reference evidence="3 4" key="1">
    <citation type="submission" date="2024-06" db="EMBL/GenBank/DDBJ databases">
        <authorList>
            <person name="Li F."/>
        </authorList>
    </citation>
    <scope>NUCLEOTIDE SEQUENCE [LARGE SCALE GENOMIC DNA]</scope>
    <source>
        <strain evidence="3 4">GXAS 311</strain>
    </source>
</reference>
<dbReference type="InterPro" id="IPR006976">
    <property type="entry name" value="VanZ-like"/>
</dbReference>
<comment type="caution">
    <text evidence="3">The sequence shown here is derived from an EMBL/GenBank/DDBJ whole genome shotgun (WGS) entry which is preliminary data.</text>
</comment>
<proteinExistence type="predicted"/>